<dbReference type="InterPro" id="IPR025770">
    <property type="entry name" value="PPMT_MeTrfase"/>
</dbReference>
<dbReference type="EC" id="2.1.1.100" evidence="3 10"/>
<keyword evidence="10" id="KW-0256">Endoplasmic reticulum</keyword>
<dbReference type="PANTHER" id="PTHR12714">
    <property type="entry name" value="PROTEIN-S ISOPRENYLCYSTEINE O-METHYLTRANSFERASE"/>
    <property type="match status" value="1"/>
</dbReference>
<dbReference type="Proteomes" id="UP000242381">
    <property type="component" value="Unassembled WGS sequence"/>
</dbReference>
<protein>
    <recommendedName>
        <fullName evidence="3 10">Protein-S-isoprenylcysteine O-methyltransferase</fullName>
        <ecNumber evidence="3 10">2.1.1.100</ecNumber>
    </recommendedName>
</protein>
<feature type="transmembrane region" description="Helical" evidence="10">
    <location>
        <begin position="64"/>
        <end position="85"/>
    </location>
</feature>
<keyword evidence="8 10" id="KW-1133">Transmembrane helix</keyword>
<keyword evidence="6 10" id="KW-0949">S-adenosyl-L-methionine</keyword>
<dbReference type="AlphaFoldDB" id="A0A0A1NUS5"/>
<evidence type="ECO:0000256" key="3">
    <source>
        <dbReference type="ARBA" id="ARBA00012151"/>
    </source>
</evidence>
<name>A0A0A1NUS5_RHIZD</name>
<comment type="catalytic activity">
    <reaction evidence="10">
        <text>[protein]-C-terminal S-[(2E,6E)-farnesyl]-L-cysteine + S-adenosyl-L-methionine = [protein]-C-terminal S-[(2E,6E)-farnesyl]-L-cysteine methyl ester + S-adenosyl-L-homocysteine</text>
        <dbReference type="Rhea" id="RHEA:21672"/>
        <dbReference type="Rhea" id="RHEA-COMP:12125"/>
        <dbReference type="Rhea" id="RHEA-COMP:12126"/>
        <dbReference type="ChEBI" id="CHEBI:57856"/>
        <dbReference type="ChEBI" id="CHEBI:59789"/>
        <dbReference type="ChEBI" id="CHEBI:90510"/>
        <dbReference type="ChEBI" id="CHEBI:90511"/>
        <dbReference type="EC" id="2.1.1.100"/>
    </reaction>
</comment>
<evidence type="ECO:0000256" key="9">
    <source>
        <dbReference type="ARBA" id="ARBA00023136"/>
    </source>
</evidence>
<feature type="transmembrane region" description="Helical" evidence="10">
    <location>
        <begin position="38"/>
        <end position="58"/>
    </location>
</feature>
<dbReference type="PANTHER" id="PTHR12714:SF9">
    <property type="entry name" value="PROTEIN-S-ISOPRENYLCYSTEINE O-METHYLTRANSFERASE"/>
    <property type="match status" value="1"/>
</dbReference>
<dbReference type="PROSITE" id="PS51564">
    <property type="entry name" value="SAM_ICMT"/>
    <property type="match status" value="1"/>
</dbReference>
<dbReference type="GO" id="GO:0004671">
    <property type="term" value="F:protein C-terminal S-isoprenylcysteine carboxyl O-methyltransferase activity"/>
    <property type="evidence" value="ECO:0007669"/>
    <property type="project" value="UniProtKB-EC"/>
</dbReference>
<dbReference type="Gene3D" id="1.20.120.1630">
    <property type="match status" value="1"/>
</dbReference>
<comment type="similarity">
    <text evidence="2 10">Belongs to the class VI-like SAM-binding methyltransferase superfamily. Isoprenylcysteine carboxyl methyltransferase family.</text>
</comment>
<keyword evidence="7 10" id="KW-0812">Transmembrane</keyword>
<dbReference type="GO" id="GO:0007323">
    <property type="term" value="P:peptide pheromone maturation"/>
    <property type="evidence" value="ECO:0007669"/>
    <property type="project" value="EnsemblFungi"/>
</dbReference>
<evidence type="ECO:0000256" key="10">
    <source>
        <dbReference type="RuleBase" id="RU362022"/>
    </source>
</evidence>
<accession>A0A0A1NUS5</accession>
<dbReference type="GO" id="GO:0005789">
    <property type="term" value="C:endoplasmic reticulum membrane"/>
    <property type="evidence" value="ECO:0007669"/>
    <property type="project" value="UniProtKB-SubCell"/>
</dbReference>
<dbReference type="EMBL" id="KV921276">
    <property type="protein sequence ID" value="ORE21606.1"/>
    <property type="molecule type" value="Genomic_DNA"/>
</dbReference>
<proteinExistence type="inferred from homology"/>
<evidence type="ECO:0000256" key="2">
    <source>
        <dbReference type="ARBA" id="ARBA00009140"/>
    </source>
</evidence>
<dbReference type="GO" id="GO:0032259">
    <property type="term" value="P:methylation"/>
    <property type="evidence" value="ECO:0007669"/>
    <property type="project" value="UniProtKB-KW"/>
</dbReference>
<keyword evidence="4 10" id="KW-0489">Methyltransferase</keyword>
<feature type="transmembrane region" description="Helical" evidence="10">
    <location>
        <begin position="127"/>
        <end position="148"/>
    </location>
</feature>
<reference evidence="11 12" key="1">
    <citation type="journal article" date="2016" name="Proc. Natl. Acad. Sci. U.S.A.">
        <title>Lipid metabolic changes in an early divergent fungus govern the establishment of a mutualistic symbiosis with endobacteria.</title>
        <authorList>
            <person name="Lastovetsky O.A."/>
            <person name="Gaspar M.L."/>
            <person name="Mondo S.J."/>
            <person name="LaButti K.M."/>
            <person name="Sandor L."/>
            <person name="Grigoriev I.V."/>
            <person name="Henry S.A."/>
            <person name="Pawlowska T.E."/>
        </authorList>
    </citation>
    <scope>NUCLEOTIDE SEQUENCE [LARGE SCALE GENOMIC DNA]</scope>
    <source>
        <strain evidence="11 12">ATCC 11559</strain>
    </source>
</reference>
<dbReference type="GO" id="GO:0005637">
    <property type="term" value="C:nuclear inner membrane"/>
    <property type="evidence" value="ECO:0007669"/>
    <property type="project" value="EnsemblFungi"/>
</dbReference>
<evidence type="ECO:0000256" key="6">
    <source>
        <dbReference type="ARBA" id="ARBA00022691"/>
    </source>
</evidence>
<comment type="subcellular location">
    <subcellularLocation>
        <location evidence="10">Endoplasmic reticulum membrane</location>
        <topology evidence="10">Multi-pass membrane protein</topology>
    </subcellularLocation>
    <subcellularLocation>
        <location evidence="1">Membrane</location>
        <topology evidence="1">Multi-pass membrane protein</topology>
    </subcellularLocation>
</comment>
<gene>
    <name evidence="11" type="ORF">BCV71DRAFT_288680</name>
</gene>
<evidence type="ECO:0000313" key="11">
    <source>
        <dbReference type="EMBL" id="ORE21606.1"/>
    </source>
</evidence>
<feature type="transmembrane region" description="Helical" evidence="10">
    <location>
        <begin position="187"/>
        <end position="211"/>
    </location>
</feature>
<evidence type="ECO:0000256" key="1">
    <source>
        <dbReference type="ARBA" id="ARBA00004141"/>
    </source>
</evidence>
<dbReference type="Pfam" id="PF04140">
    <property type="entry name" value="ICMT"/>
    <property type="match status" value="1"/>
</dbReference>
<sequence length="248" mass="29089">MNQDESGRLRIERVLHDRRPRRSDRIEIFDGRHTAQNISAYGFLLGLVCGGGLLYSFYGQIPQLGIFLVALPTFHFLEYIATALFNAEKLSLDSYLINHGRQYHAAHTAALLEFIIEYYFFPNWKQFGYLSYLGLFLLVIGQGCRTVAMFSAKHNFSHHIVDHKENDHVLVTHGIYKIMRHPSYFGFFWWALGAQLLLGNPICFIGFIFVLQRFFSERITYEEYTLERFFGQEWRDYKSKTPTLMPFV</sequence>
<keyword evidence="9 10" id="KW-0472">Membrane</keyword>
<evidence type="ECO:0000313" key="12">
    <source>
        <dbReference type="Proteomes" id="UP000242381"/>
    </source>
</evidence>
<dbReference type="InterPro" id="IPR007269">
    <property type="entry name" value="ICMT_MeTrfase"/>
</dbReference>
<evidence type="ECO:0000256" key="8">
    <source>
        <dbReference type="ARBA" id="ARBA00022989"/>
    </source>
</evidence>
<organism evidence="11 12">
    <name type="scientific">Rhizopus microsporus</name>
    <dbReference type="NCBI Taxonomy" id="58291"/>
    <lineage>
        <taxon>Eukaryota</taxon>
        <taxon>Fungi</taxon>
        <taxon>Fungi incertae sedis</taxon>
        <taxon>Mucoromycota</taxon>
        <taxon>Mucoromycotina</taxon>
        <taxon>Mucoromycetes</taxon>
        <taxon>Mucorales</taxon>
        <taxon>Mucorineae</taxon>
        <taxon>Rhizopodaceae</taxon>
        <taxon>Rhizopus</taxon>
    </lineage>
</organism>
<evidence type="ECO:0000256" key="7">
    <source>
        <dbReference type="ARBA" id="ARBA00022692"/>
    </source>
</evidence>
<dbReference type="OMA" id="GMVPQVW"/>
<dbReference type="GO" id="GO:0031139">
    <property type="term" value="P:positive regulation of conjugation with cellular fusion"/>
    <property type="evidence" value="ECO:0007669"/>
    <property type="project" value="EnsemblFungi"/>
</dbReference>
<dbReference type="VEuPathDB" id="FungiDB:BCV72DRAFT_322404"/>
<keyword evidence="5 11" id="KW-0808">Transferase</keyword>
<evidence type="ECO:0000256" key="5">
    <source>
        <dbReference type="ARBA" id="ARBA00022679"/>
    </source>
</evidence>
<evidence type="ECO:0000256" key="4">
    <source>
        <dbReference type="ARBA" id="ARBA00022603"/>
    </source>
</evidence>